<feature type="compositionally biased region" description="Basic and acidic residues" evidence="1">
    <location>
        <begin position="234"/>
        <end position="279"/>
    </location>
</feature>
<protein>
    <submittedName>
        <fullName evidence="3">Ubx domain-containing protein 1-a-like protein</fullName>
    </submittedName>
</protein>
<sequence>MSESVAKMILKCEKTGKLFFSEAEAKQHADDTGFSAFAQVSPEEKVWVCAETGKVCFNEQQMSLHKQRVAEAITWTEQTVADMHEARAKKAAEEAAGAEDVEMETEEDQLLRAAGKAPKGKGNAKATGPALVTKEVVEQLVEMGFSELRAQKALVKTSNGGIEGAINWLTEHLEDADIDDANFGEFEVKPAEEVSLAAAQALAGVSHLSAEEKKQKLDELLAKARAKKMGTSVEEEKQKEKARRDDGKKTVQSKRELEEQQRKRDADARKREKREFEEERAKLKAKLEADRQEKIKNGLLKPAAVPLTEEEKSNLKPLSRAGPPEEEKRPKKPMSEREREAMEQMSAMGGMKRNYDEEPLTLEEATAKLCAHADTKVRPALDMMQKMVANIAKTPAEAKYRQLRLSNPKVAEGLVFVPGARQFLHAIGWVIGPGAGEVGEDAPKDCISLPLEGDGVAQAAAQQAAVAALVQASNAAVEKRRLDELAARNKEIADKLAKQKAEKEAMKAAMARDRAEVAARGPAQASIAKKLPTESGGTMTSAIFSEQEEAEGRRNAQ</sequence>
<dbReference type="EMBL" id="JWZX01001035">
    <property type="protein sequence ID" value="KOO34952.1"/>
    <property type="molecule type" value="Genomic_DNA"/>
</dbReference>
<gene>
    <name evidence="3" type="ORF">Ctob_014199</name>
</gene>
<feature type="compositionally biased region" description="Polar residues" evidence="1">
    <location>
        <begin position="535"/>
        <end position="544"/>
    </location>
</feature>
<feature type="region of interest" description="Disordered" evidence="1">
    <location>
        <begin position="226"/>
        <end position="279"/>
    </location>
</feature>
<dbReference type="SUPFAM" id="SSF143503">
    <property type="entry name" value="PUG domain-like"/>
    <property type="match status" value="1"/>
</dbReference>
<dbReference type="Pfam" id="PF09409">
    <property type="entry name" value="PUB"/>
    <property type="match status" value="1"/>
</dbReference>
<dbReference type="InterPro" id="IPR015940">
    <property type="entry name" value="UBA"/>
</dbReference>
<dbReference type="SMART" id="SM00165">
    <property type="entry name" value="UBA"/>
    <property type="match status" value="1"/>
</dbReference>
<keyword evidence="4" id="KW-1185">Reference proteome</keyword>
<comment type="caution">
    <text evidence="3">The sequence shown here is derived from an EMBL/GenBank/DDBJ whole genome shotgun (WGS) entry which is preliminary data.</text>
</comment>
<dbReference type="AlphaFoldDB" id="A0A0M0K8Q5"/>
<organism evidence="3 4">
    <name type="scientific">Chrysochromulina tobinii</name>
    <dbReference type="NCBI Taxonomy" id="1460289"/>
    <lineage>
        <taxon>Eukaryota</taxon>
        <taxon>Haptista</taxon>
        <taxon>Haptophyta</taxon>
        <taxon>Prymnesiophyceae</taxon>
        <taxon>Prymnesiales</taxon>
        <taxon>Chrysochromulinaceae</taxon>
        <taxon>Chrysochromulina</taxon>
    </lineage>
</organism>
<dbReference type="InterPro" id="IPR009060">
    <property type="entry name" value="UBA-like_sf"/>
</dbReference>
<dbReference type="OrthoDB" id="336240at2759"/>
<feature type="region of interest" description="Disordered" evidence="1">
    <location>
        <begin position="512"/>
        <end position="557"/>
    </location>
</feature>
<evidence type="ECO:0000259" key="2">
    <source>
        <dbReference type="PROSITE" id="PS50030"/>
    </source>
</evidence>
<dbReference type="InterPro" id="IPR018997">
    <property type="entry name" value="PUB_domain"/>
</dbReference>
<proteinExistence type="predicted"/>
<dbReference type="Pfam" id="PF22562">
    <property type="entry name" value="UBA_7"/>
    <property type="match status" value="1"/>
</dbReference>
<dbReference type="PANTHER" id="PTHR46713">
    <property type="entry name" value="F13M7.16 PROTEIN"/>
    <property type="match status" value="1"/>
</dbReference>
<dbReference type="InterPro" id="IPR036339">
    <property type="entry name" value="PUB-like_dom_sf"/>
</dbReference>
<dbReference type="CDD" id="cd09212">
    <property type="entry name" value="PUB"/>
    <property type="match status" value="1"/>
</dbReference>
<evidence type="ECO:0000256" key="1">
    <source>
        <dbReference type="SAM" id="MobiDB-lite"/>
    </source>
</evidence>
<dbReference type="Gene3D" id="1.10.8.10">
    <property type="entry name" value="DNA helicase RuvA subunit, C-terminal domain"/>
    <property type="match status" value="1"/>
</dbReference>
<accession>A0A0M0K8Q5</accession>
<evidence type="ECO:0000313" key="4">
    <source>
        <dbReference type="Proteomes" id="UP000037460"/>
    </source>
</evidence>
<dbReference type="PROSITE" id="PS50030">
    <property type="entry name" value="UBA"/>
    <property type="match status" value="1"/>
</dbReference>
<dbReference type="Gene3D" id="1.20.58.2190">
    <property type="match status" value="1"/>
</dbReference>
<name>A0A0M0K8Q5_9EUKA</name>
<dbReference type="PANTHER" id="PTHR46713:SF1">
    <property type="entry name" value="F13M7.16 PROTEIN"/>
    <property type="match status" value="1"/>
</dbReference>
<feature type="region of interest" description="Disordered" evidence="1">
    <location>
        <begin position="305"/>
        <end position="339"/>
    </location>
</feature>
<reference evidence="4" key="1">
    <citation type="journal article" date="2015" name="PLoS Genet.">
        <title>Genome Sequence and Transcriptome Analyses of Chrysochromulina tobin: Metabolic Tools for Enhanced Algal Fitness in the Prominent Order Prymnesiales (Haptophyceae).</title>
        <authorList>
            <person name="Hovde B.T."/>
            <person name="Deodato C.R."/>
            <person name="Hunsperger H.M."/>
            <person name="Ryken S.A."/>
            <person name="Yost W."/>
            <person name="Jha R.K."/>
            <person name="Patterson J."/>
            <person name="Monnat R.J. Jr."/>
            <person name="Barlow S.B."/>
            <person name="Starkenburg S.R."/>
            <person name="Cattolico R.A."/>
        </authorList>
    </citation>
    <scope>NUCLEOTIDE SEQUENCE</scope>
    <source>
        <strain evidence="4">CCMP291</strain>
    </source>
</reference>
<feature type="domain" description="UBA" evidence="2">
    <location>
        <begin position="131"/>
        <end position="172"/>
    </location>
</feature>
<dbReference type="Proteomes" id="UP000037460">
    <property type="component" value="Unassembled WGS sequence"/>
</dbReference>
<evidence type="ECO:0000313" key="3">
    <source>
        <dbReference type="EMBL" id="KOO34952.1"/>
    </source>
</evidence>
<feature type="compositionally biased region" description="Basic and acidic residues" evidence="1">
    <location>
        <begin position="323"/>
        <end position="339"/>
    </location>
</feature>
<dbReference type="SUPFAM" id="SSF46934">
    <property type="entry name" value="UBA-like"/>
    <property type="match status" value="1"/>
</dbReference>